<gene>
    <name evidence="1" type="ORF">PIB30_055253</name>
</gene>
<evidence type="ECO:0000313" key="1">
    <source>
        <dbReference type="EMBL" id="MED6197281.1"/>
    </source>
</evidence>
<reference evidence="1 2" key="1">
    <citation type="journal article" date="2023" name="Plants (Basel)">
        <title>Bridging the Gap: Combining Genomics and Transcriptomics Approaches to Understand Stylosanthes scabra, an Orphan Legume from the Brazilian Caatinga.</title>
        <authorList>
            <person name="Ferreira-Neto J.R.C."/>
            <person name="da Silva M.D."/>
            <person name="Binneck E."/>
            <person name="de Melo N.F."/>
            <person name="da Silva R.H."/>
            <person name="de Melo A.L.T.M."/>
            <person name="Pandolfi V."/>
            <person name="Bustamante F.O."/>
            <person name="Brasileiro-Vidal A.C."/>
            <person name="Benko-Iseppon A.M."/>
        </authorList>
    </citation>
    <scope>NUCLEOTIDE SEQUENCE [LARGE SCALE GENOMIC DNA]</scope>
    <source>
        <tissue evidence="1">Leaves</tissue>
    </source>
</reference>
<keyword evidence="2" id="KW-1185">Reference proteome</keyword>
<protein>
    <submittedName>
        <fullName evidence="1">Uncharacterized protein</fullName>
    </submittedName>
</protein>
<organism evidence="1 2">
    <name type="scientific">Stylosanthes scabra</name>
    <dbReference type="NCBI Taxonomy" id="79078"/>
    <lineage>
        <taxon>Eukaryota</taxon>
        <taxon>Viridiplantae</taxon>
        <taxon>Streptophyta</taxon>
        <taxon>Embryophyta</taxon>
        <taxon>Tracheophyta</taxon>
        <taxon>Spermatophyta</taxon>
        <taxon>Magnoliopsida</taxon>
        <taxon>eudicotyledons</taxon>
        <taxon>Gunneridae</taxon>
        <taxon>Pentapetalae</taxon>
        <taxon>rosids</taxon>
        <taxon>fabids</taxon>
        <taxon>Fabales</taxon>
        <taxon>Fabaceae</taxon>
        <taxon>Papilionoideae</taxon>
        <taxon>50 kb inversion clade</taxon>
        <taxon>dalbergioids sensu lato</taxon>
        <taxon>Dalbergieae</taxon>
        <taxon>Pterocarpus clade</taxon>
        <taxon>Stylosanthes</taxon>
    </lineage>
</organism>
<sequence>MDVRRCHDGTTQTLFFATILRTVACELRLTHGLRLREALVILFTIVTHAKHGCQNIGEMVVEMTQFGVENGRMVLGYSLARKKSRVSIELGVQNRFFLFKIDSKESRGACGANDSAYGNSGPSGVVSVVGSLFPRGTKANVAAYGSGRGLLPTSRLPT</sequence>
<dbReference type="EMBL" id="JASCZI010211877">
    <property type="protein sequence ID" value="MED6197281.1"/>
    <property type="molecule type" value="Genomic_DNA"/>
</dbReference>
<proteinExistence type="predicted"/>
<evidence type="ECO:0000313" key="2">
    <source>
        <dbReference type="Proteomes" id="UP001341840"/>
    </source>
</evidence>
<name>A0ABU6XGT6_9FABA</name>
<comment type="caution">
    <text evidence="1">The sequence shown here is derived from an EMBL/GenBank/DDBJ whole genome shotgun (WGS) entry which is preliminary data.</text>
</comment>
<accession>A0ABU6XGT6</accession>
<dbReference type="Proteomes" id="UP001341840">
    <property type="component" value="Unassembled WGS sequence"/>
</dbReference>